<keyword evidence="3" id="KW-1185">Reference proteome</keyword>
<dbReference type="RefSeq" id="WP_175561893.1">
    <property type="nucleotide sequence ID" value="NZ_FQUP01000004.1"/>
</dbReference>
<organism evidence="2 3">
    <name type="scientific">Kaistia soli DSM 19436</name>
    <dbReference type="NCBI Taxonomy" id="1122133"/>
    <lineage>
        <taxon>Bacteria</taxon>
        <taxon>Pseudomonadati</taxon>
        <taxon>Pseudomonadota</taxon>
        <taxon>Alphaproteobacteria</taxon>
        <taxon>Hyphomicrobiales</taxon>
        <taxon>Kaistiaceae</taxon>
        <taxon>Kaistia</taxon>
    </lineage>
</organism>
<feature type="transmembrane region" description="Helical" evidence="1">
    <location>
        <begin position="28"/>
        <end position="49"/>
    </location>
</feature>
<gene>
    <name evidence="2" type="ORF">SAMN02745157_3710</name>
</gene>
<keyword evidence="1" id="KW-0812">Transmembrane</keyword>
<reference evidence="2 3" key="1">
    <citation type="submission" date="2016-11" db="EMBL/GenBank/DDBJ databases">
        <authorList>
            <person name="Jaros S."/>
            <person name="Januszkiewicz K."/>
            <person name="Wedrychowicz H."/>
        </authorList>
    </citation>
    <scope>NUCLEOTIDE SEQUENCE [LARGE SCALE GENOMIC DNA]</scope>
    <source>
        <strain evidence="2 3">DSM 19436</strain>
    </source>
</reference>
<protein>
    <submittedName>
        <fullName evidence="2">Uncharacterized protein</fullName>
    </submittedName>
</protein>
<name>A0A1M5I1G1_9HYPH</name>
<dbReference type="EMBL" id="FQUP01000004">
    <property type="protein sequence ID" value="SHG22154.1"/>
    <property type="molecule type" value="Genomic_DNA"/>
</dbReference>
<keyword evidence="1" id="KW-0472">Membrane</keyword>
<evidence type="ECO:0000313" key="3">
    <source>
        <dbReference type="Proteomes" id="UP000184485"/>
    </source>
</evidence>
<keyword evidence="1" id="KW-1133">Transmembrane helix</keyword>
<evidence type="ECO:0000313" key="2">
    <source>
        <dbReference type="EMBL" id="SHG22154.1"/>
    </source>
</evidence>
<dbReference type="Proteomes" id="UP000184485">
    <property type="component" value="Unassembled WGS sequence"/>
</dbReference>
<dbReference type="AlphaFoldDB" id="A0A1M5I1G1"/>
<proteinExistence type="predicted"/>
<accession>A0A1M5I1G1</accession>
<sequence>MSDGSYDRFFFACHKPAGSLVIAAEPRLHLWTGEALAAIAIEVGLFGWLMDRTR</sequence>
<evidence type="ECO:0000256" key="1">
    <source>
        <dbReference type="SAM" id="Phobius"/>
    </source>
</evidence>